<name>A0A255GLK5_9ACTN</name>
<gene>
    <name evidence="2" type="ORF">CGZ94_04905</name>
</gene>
<reference evidence="2 3" key="1">
    <citation type="submission" date="2017-07" db="EMBL/GenBank/DDBJ databases">
        <title>Draft whole genome sequences of clinical Proprionibacteriaceae strains.</title>
        <authorList>
            <person name="Bernier A.-M."/>
            <person name="Bernard K."/>
            <person name="Domingo M.-C."/>
        </authorList>
    </citation>
    <scope>NUCLEOTIDE SEQUENCE [LARGE SCALE GENOMIC DNA]</scope>
    <source>
        <strain evidence="2 3">NML 030167</strain>
    </source>
</reference>
<evidence type="ECO:0000313" key="2">
    <source>
        <dbReference type="EMBL" id="OYO16282.1"/>
    </source>
</evidence>
<dbReference type="EMBL" id="NMVO01000004">
    <property type="protein sequence ID" value="OYO16282.1"/>
    <property type="molecule type" value="Genomic_DNA"/>
</dbReference>
<dbReference type="Proteomes" id="UP000215896">
    <property type="component" value="Unassembled WGS sequence"/>
</dbReference>
<keyword evidence="3" id="KW-1185">Reference proteome</keyword>
<feature type="domain" description="Terminase large subunit-like ATPase" evidence="1">
    <location>
        <begin position="78"/>
        <end position="225"/>
    </location>
</feature>
<evidence type="ECO:0000259" key="1">
    <source>
        <dbReference type="Pfam" id="PF03354"/>
    </source>
</evidence>
<evidence type="ECO:0000313" key="3">
    <source>
        <dbReference type="Proteomes" id="UP000215896"/>
    </source>
</evidence>
<dbReference type="Pfam" id="PF03354">
    <property type="entry name" value="TerL_ATPase"/>
    <property type="match status" value="1"/>
</dbReference>
<sequence>MIEYDGQPWAPTVYTRPLTPDGLALSDGPRLNALMARHWRTPDGRLVQLDRWQQALFNHVLERYPRDWPVPEMRGRLRYRQVVISMGRQNGKSLLGGGFALYGLTQHVPAPSVIGVATSVEQANVVYRRVHYAVTNDPLLDDRLKASGTRGIRWRDGRGEYLVKPSLAEGLQSVPVTLGIADELHLMKAPMWYSVVNGQRAQTDGLLVGITTAGDELSTLLKDLYTRGRTAAASAADDERFGFFLWEAPEKPNLDSDSDCMAANPSIACGRVDLATVRADVRKLPADDRERYFFNRFVLVAGGWADMTRWAATETDATVKGRPDLVFGIARTDSWSAVSIVAATKLEDGTVTTEVVAQVARLDSDQLVTVCTALAADTAGDPIFALDTSLGTVADKLTEAGVTVVSVTAGDALEATPAWWAAVDNQTVKHVPNPLLTRQIPMSKRAKRDTGWRLSPTDSTDVDSVHATIWAHHAAHTRPAPGELQLW</sequence>
<dbReference type="PANTHER" id="PTHR41287">
    <property type="match status" value="1"/>
</dbReference>
<proteinExistence type="predicted"/>
<dbReference type="AlphaFoldDB" id="A0A255GLK5"/>
<dbReference type="OrthoDB" id="3188010at2"/>
<dbReference type="InterPro" id="IPR027417">
    <property type="entry name" value="P-loop_NTPase"/>
</dbReference>
<dbReference type="InterPro" id="IPR005021">
    <property type="entry name" value="Terminase_largesu-like"/>
</dbReference>
<organism evidence="2 3">
    <name type="scientific">Enemella evansiae</name>
    <dbReference type="NCBI Taxonomy" id="2016499"/>
    <lineage>
        <taxon>Bacteria</taxon>
        <taxon>Bacillati</taxon>
        <taxon>Actinomycetota</taxon>
        <taxon>Actinomycetes</taxon>
        <taxon>Propionibacteriales</taxon>
        <taxon>Propionibacteriaceae</taxon>
        <taxon>Enemella</taxon>
    </lineage>
</organism>
<dbReference type="Gene3D" id="3.40.50.300">
    <property type="entry name" value="P-loop containing nucleotide triphosphate hydrolases"/>
    <property type="match status" value="1"/>
</dbReference>
<dbReference type="PANTHER" id="PTHR41287:SF1">
    <property type="entry name" value="PROTEIN YMFN"/>
    <property type="match status" value="1"/>
</dbReference>
<comment type="caution">
    <text evidence="2">The sequence shown here is derived from an EMBL/GenBank/DDBJ whole genome shotgun (WGS) entry which is preliminary data.</text>
</comment>
<accession>A0A255GLK5</accession>
<dbReference type="InterPro" id="IPR046461">
    <property type="entry name" value="TerL_ATPase"/>
</dbReference>
<protein>
    <recommendedName>
        <fullName evidence="1">Terminase large subunit-like ATPase domain-containing protein</fullName>
    </recommendedName>
</protein>